<evidence type="ECO:0000256" key="6">
    <source>
        <dbReference type="SAM" id="Phobius"/>
    </source>
</evidence>
<keyword evidence="4 6" id="KW-0472">Membrane</keyword>
<protein>
    <submittedName>
        <fullName evidence="7">RTA1 like protein</fullName>
    </submittedName>
</protein>
<feature type="region of interest" description="Disordered" evidence="5">
    <location>
        <begin position="271"/>
        <end position="292"/>
    </location>
</feature>
<keyword evidence="8" id="KW-1185">Reference proteome</keyword>
<dbReference type="Proteomes" id="UP001303647">
    <property type="component" value="Unassembled WGS sequence"/>
</dbReference>
<evidence type="ECO:0000256" key="5">
    <source>
        <dbReference type="SAM" id="MobiDB-lite"/>
    </source>
</evidence>
<dbReference type="EMBL" id="MU857722">
    <property type="protein sequence ID" value="KAK4244827.1"/>
    <property type="molecule type" value="Genomic_DNA"/>
</dbReference>
<evidence type="ECO:0000256" key="3">
    <source>
        <dbReference type="ARBA" id="ARBA00022989"/>
    </source>
</evidence>
<accession>A0AAN7CP38</accession>
<organism evidence="7 8">
    <name type="scientific">Corynascus novoguineensis</name>
    <dbReference type="NCBI Taxonomy" id="1126955"/>
    <lineage>
        <taxon>Eukaryota</taxon>
        <taxon>Fungi</taxon>
        <taxon>Dikarya</taxon>
        <taxon>Ascomycota</taxon>
        <taxon>Pezizomycotina</taxon>
        <taxon>Sordariomycetes</taxon>
        <taxon>Sordariomycetidae</taxon>
        <taxon>Sordariales</taxon>
        <taxon>Chaetomiaceae</taxon>
        <taxon>Corynascus</taxon>
    </lineage>
</organism>
<name>A0AAN7CP38_9PEZI</name>
<feature type="transmembrane region" description="Helical" evidence="6">
    <location>
        <begin position="83"/>
        <end position="106"/>
    </location>
</feature>
<evidence type="ECO:0000313" key="7">
    <source>
        <dbReference type="EMBL" id="KAK4244827.1"/>
    </source>
</evidence>
<feature type="transmembrane region" description="Helical" evidence="6">
    <location>
        <begin position="244"/>
        <end position="262"/>
    </location>
</feature>
<gene>
    <name evidence="7" type="ORF">C7999DRAFT_43558</name>
</gene>
<sequence>MAGNGDQAFEGGFKLYRYDPSLAANAVFVVLFAAASIAHVVFLVRRRTWYFIPFVIGCLFEAVGYVGRIVAAQEAPDFTLTPYIVQSLLILLGPALLAASIYMILARLIRLLEAEEYALVRTTWMTKIFVTGDVLSFLAQGAGGGLLAKAESKDDQKRGESIILGGLGIQIVFFGFFIVTTVNFHLRIAANPTPRSLSASTGPWRQLVVALYASSALILVRSVFRMVEFGMGNDSVLMSSEAYLLGLDGALMLAVAALLLWCHPSRTIRGRETTHDAPRHGASAAFRHGRAV</sequence>
<dbReference type="PANTHER" id="PTHR31465:SF35">
    <property type="entry name" value="RTA1 DOMAIN PROTEIN-RELATED"/>
    <property type="match status" value="1"/>
</dbReference>
<dbReference type="GO" id="GO:0016020">
    <property type="term" value="C:membrane"/>
    <property type="evidence" value="ECO:0007669"/>
    <property type="project" value="UniProtKB-SubCell"/>
</dbReference>
<feature type="transmembrane region" description="Helical" evidence="6">
    <location>
        <begin position="207"/>
        <end position="224"/>
    </location>
</feature>
<dbReference type="PANTHER" id="PTHR31465">
    <property type="entry name" value="PROTEIN RTA1-RELATED"/>
    <property type="match status" value="1"/>
</dbReference>
<feature type="transmembrane region" description="Helical" evidence="6">
    <location>
        <begin position="22"/>
        <end position="44"/>
    </location>
</feature>
<reference evidence="7" key="1">
    <citation type="journal article" date="2023" name="Mol. Phylogenet. Evol.">
        <title>Genome-scale phylogeny and comparative genomics of the fungal order Sordariales.</title>
        <authorList>
            <person name="Hensen N."/>
            <person name="Bonometti L."/>
            <person name="Westerberg I."/>
            <person name="Brannstrom I.O."/>
            <person name="Guillou S."/>
            <person name="Cros-Aarteil S."/>
            <person name="Calhoun S."/>
            <person name="Haridas S."/>
            <person name="Kuo A."/>
            <person name="Mondo S."/>
            <person name="Pangilinan J."/>
            <person name="Riley R."/>
            <person name="LaButti K."/>
            <person name="Andreopoulos B."/>
            <person name="Lipzen A."/>
            <person name="Chen C."/>
            <person name="Yan M."/>
            <person name="Daum C."/>
            <person name="Ng V."/>
            <person name="Clum A."/>
            <person name="Steindorff A."/>
            <person name="Ohm R.A."/>
            <person name="Martin F."/>
            <person name="Silar P."/>
            <person name="Natvig D.O."/>
            <person name="Lalanne C."/>
            <person name="Gautier V."/>
            <person name="Ament-Velasquez S.L."/>
            <person name="Kruys A."/>
            <person name="Hutchinson M.I."/>
            <person name="Powell A.J."/>
            <person name="Barry K."/>
            <person name="Miller A.N."/>
            <person name="Grigoriev I.V."/>
            <person name="Debuchy R."/>
            <person name="Gladieux P."/>
            <person name="Hiltunen Thoren M."/>
            <person name="Johannesson H."/>
        </authorList>
    </citation>
    <scope>NUCLEOTIDE SEQUENCE</scope>
    <source>
        <strain evidence="7">CBS 359.72</strain>
    </source>
</reference>
<dbReference type="AlphaFoldDB" id="A0AAN7CP38"/>
<feature type="transmembrane region" description="Helical" evidence="6">
    <location>
        <begin position="51"/>
        <end position="71"/>
    </location>
</feature>
<reference evidence="7" key="2">
    <citation type="submission" date="2023-05" db="EMBL/GenBank/DDBJ databases">
        <authorList>
            <consortium name="Lawrence Berkeley National Laboratory"/>
            <person name="Steindorff A."/>
            <person name="Hensen N."/>
            <person name="Bonometti L."/>
            <person name="Westerberg I."/>
            <person name="Brannstrom I.O."/>
            <person name="Guillou S."/>
            <person name="Cros-Aarteil S."/>
            <person name="Calhoun S."/>
            <person name="Haridas S."/>
            <person name="Kuo A."/>
            <person name="Mondo S."/>
            <person name="Pangilinan J."/>
            <person name="Riley R."/>
            <person name="Labutti K."/>
            <person name="Andreopoulos B."/>
            <person name="Lipzen A."/>
            <person name="Chen C."/>
            <person name="Yanf M."/>
            <person name="Daum C."/>
            <person name="Ng V."/>
            <person name="Clum A."/>
            <person name="Ohm R."/>
            <person name="Martin F."/>
            <person name="Silar P."/>
            <person name="Natvig D."/>
            <person name="Lalanne C."/>
            <person name="Gautier V."/>
            <person name="Ament-Velasquez S.L."/>
            <person name="Kruys A."/>
            <person name="Hutchinson M.I."/>
            <person name="Powell A.J."/>
            <person name="Barry K."/>
            <person name="Miller A.N."/>
            <person name="Grigoriev I.V."/>
            <person name="Debuchy R."/>
            <person name="Gladieux P."/>
            <person name="Thoren M.H."/>
            <person name="Johannesson H."/>
        </authorList>
    </citation>
    <scope>NUCLEOTIDE SEQUENCE</scope>
    <source>
        <strain evidence="7">CBS 359.72</strain>
    </source>
</reference>
<dbReference type="InterPro" id="IPR007568">
    <property type="entry name" value="RTA1"/>
</dbReference>
<evidence type="ECO:0000256" key="4">
    <source>
        <dbReference type="ARBA" id="ARBA00023136"/>
    </source>
</evidence>
<keyword evidence="3 6" id="KW-1133">Transmembrane helix</keyword>
<comment type="caution">
    <text evidence="7">The sequence shown here is derived from an EMBL/GenBank/DDBJ whole genome shotgun (WGS) entry which is preliminary data.</text>
</comment>
<proteinExistence type="predicted"/>
<comment type="subcellular location">
    <subcellularLocation>
        <location evidence="1">Membrane</location>
        <topology evidence="1">Multi-pass membrane protein</topology>
    </subcellularLocation>
</comment>
<evidence type="ECO:0000313" key="8">
    <source>
        <dbReference type="Proteomes" id="UP001303647"/>
    </source>
</evidence>
<dbReference type="Pfam" id="PF04479">
    <property type="entry name" value="RTA1"/>
    <property type="match status" value="1"/>
</dbReference>
<feature type="transmembrane region" description="Helical" evidence="6">
    <location>
        <begin position="118"/>
        <end position="142"/>
    </location>
</feature>
<evidence type="ECO:0000256" key="2">
    <source>
        <dbReference type="ARBA" id="ARBA00022692"/>
    </source>
</evidence>
<keyword evidence="2 6" id="KW-0812">Transmembrane</keyword>
<evidence type="ECO:0000256" key="1">
    <source>
        <dbReference type="ARBA" id="ARBA00004141"/>
    </source>
</evidence>
<feature type="transmembrane region" description="Helical" evidence="6">
    <location>
        <begin position="162"/>
        <end position="186"/>
    </location>
</feature>